<sequence>MKSNKVIIFGVLDTAELAYYYLTNDSDYEVIAFTLTKDYIDKVEFCGLPVVAFEDLESLFPPENYLLFCPMTAKKMNTLREKIYLEGKKKGYKFATYISSKATIFNNEIGENCFILEDNTIQPFTKIGNNVVLWSGNHIGHHGEIKDHVFFTSHVVMSGHCIIESHCFFGVNATIRDYSTIGKGTLIAMGACLTKQSTEEWSVYAGNPAKRLGEKKSYDLY</sequence>
<comment type="similarity">
    <text evidence="1">Belongs to the transferase hexapeptide repeat family.</text>
</comment>
<dbReference type="Proteomes" id="UP000256629">
    <property type="component" value="Unassembled WGS sequence"/>
</dbReference>
<dbReference type="InterPro" id="IPR011004">
    <property type="entry name" value="Trimer_LpxA-like_sf"/>
</dbReference>
<dbReference type="InterPro" id="IPR001451">
    <property type="entry name" value="Hexapep"/>
</dbReference>
<dbReference type="AlphaFoldDB" id="A0A3D9HFW3"/>
<dbReference type="InterPro" id="IPR020019">
    <property type="entry name" value="AcTrfase_PglD-like"/>
</dbReference>
<dbReference type="Pfam" id="PF00132">
    <property type="entry name" value="Hexapep"/>
    <property type="match status" value="1"/>
</dbReference>
<dbReference type="RefSeq" id="WP_116524026.1">
    <property type="nucleotide sequence ID" value="NZ_QRDX01000004.1"/>
</dbReference>
<organism evidence="2 3">
    <name type="scientific">Seonamhaeicola aphaedonensis</name>
    <dbReference type="NCBI Taxonomy" id="1461338"/>
    <lineage>
        <taxon>Bacteria</taxon>
        <taxon>Pseudomonadati</taxon>
        <taxon>Bacteroidota</taxon>
        <taxon>Flavobacteriia</taxon>
        <taxon>Flavobacteriales</taxon>
        <taxon>Flavobacteriaceae</taxon>
    </lineage>
</organism>
<keyword evidence="2" id="KW-0808">Transferase</keyword>
<evidence type="ECO:0000313" key="3">
    <source>
        <dbReference type="Proteomes" id="UP000256629"/>
    </source>
</evidence>
<evidence type="ECO:0000256" key="1">
    <source>
        <dbReference type="ARBA" id="ARBA00007274"/>
    </source>
</evidence>
<dbReference type="PANTHER" id="PTHR43300:SF4">
    <property type="entry name" value="ACYL-[ACYL-CARRIER-PROTEIN]--UDP-N-ACETYLGLUCOSAMINE O-ACYLTRANSFERASE"/>
    <property type="match status" value="1"/>
</dbReference>
<gene>
    <name evidence="2" type="ORF">DFQ02_104225</name>
</gene>
<comment type="caution">
    <text evidence="2">The sequence shown here is derived from an EMBL/GenBank/DDBJ whole genome shotgun (WGS) entry which is preliminary data.</text>
</comment>
<dbReference type="EMBL" id="QRDX01000004">
    <property type="protein sequence ID" value="RED48379.1"/>
    <property type="molecule type" value="Genomic_DNA"/>
</dbReference>
<reference evidence="2 3" key="1">
    <citation type="submission" date="2018-07" db="EMBL/GenBank/DDBJ databases">
        <title>Genomic Encyclopedia of Type Strains, Phase III (KMG-III): the genomes of soil and plant-associated and newly described type strains.</title>
        <authorList>
            <person name="Whitman W."/>
        </authorList>
    </citation>
    <scope>NUCLEOTIDE SEQUENCE [LARGE SCALE GENOMIC DNA]</scope>
    <source>
        <strain evidence="2 3">CECT 8487</strain>
    </source>
</reference>
<accession>A0A3D9HFW3</accession>
<keyword evidence="2" id="KW-0012">Acyltransferase</keyword>
<dbReference type="Gene3D" id="2.160.10.10">
    <property type="entry name" value="Hexapeptide repeat proteins"/>
    <property type="match status" value="1"/>
</dbReference>
<dbReference type="InterPro" id="IPR050179">
    <property type="entry name" value="Trans_hexapeptide_repeat"/>
</dbReference>
<evidence type="ECO:0000313" key="2">
    <source>
        <dbReference type="EMBL" id="RED48379.1"/>
    </source>
</evidence>
<proteinExistence type="inferred from homology"/>
<protein>
    <submittedName>
        <fullName evidence="2">Sugar O-acyltransferase (Sialic acid O-acetyltransferase NeuD family)</fullName>
    </submittedName>
</protein>
<name>A0A3D9HFW3_9FLAO</name>
<dbReference type="PANTHER" id="PTHR43300">
    <property type="entry name" value="ACETYLTRANSFERASE"/>
    <property type="match status" value="1"/>
</dbReference>
<dbReference type="GO" id="GO:0016746">
    <property type="term" value="F:acyltransferase activity"/>
    <property type="evidence" value="ECO:0007669"/>
    <property type="project" value="UniProtKB-KW"/>
</dbReference>
<dbReference type="OrthoDB" id="1115300at2"/>
<keyword evidence="3" id="KW-1185">Reference proteome</keyword>
<dbReference type="SUPFAM" id="SSF51161">
    <property type="entry name" value="Trimeric LpxA-like enzymes"/>
    <property type="match status" value="1"/>
</dbReference>
<dbReference type="CDD" id="cd03360">
    <property type="entry name" value="LbH_AT_putative"/>
    <property type="match status" value="1"/>
</dbReference>